<dbReference type="AlphaFoldDB" id="A0AAV4ALT0"/>
<accession>A0AAV4ALT0</accession>
<keyword evidence="3" id="KW-1185">Reference proteome</keyword>
<protein>
    <submittedName>
        <fullName evidence="2">Atrial natriuretic peptide receptor 2</fullName>
    </submittedName>
</protein>
<feature type="compositionally biased region" description="Basic and acidic residues" evidence="1">
    <location>
        <begin position="26"/>
        <end position="67"/>
    </location>
</feature>
<evidence type="ECO:0000313" key="3">
    <source>
        <dbReference type="Proteomes" id="UP000735302"/>
    </source>
</evidence>
<dbReference type="Proteomes" id="UP000735302">
    <property type="component" value="Unassembled WGS sequence"/>
</dbReference>
<keyword evidence="2" id="KW-0675">Receptor</keyword>
<name>A0AAV4ALT0_9GAST</name>
<sequence>MCAIEQKEKKSREVCRGQEARQSSEGGEKNEKEEEGDHGRRGGKGEKKEEGGKATWERERRREEKQGSHYLTRLSSKSCPQAIDL</sequence>
<evidence type="ECO:0000313" key="2">
    <source>
        <dbReference type="EMBL" id="GFO08227.1"/>
    </source>
</evidence>
<feature type="region of interest" description="Disordered" evidence="1">
    <location>
        <begin position="1"/>
        <end position="85"/>
    </location>
</feature>
<organism evidence="2 3">
    <name type="scientific">Plakobranchus ocellatus</name>
    <dbReference type="NCBI Taxonomy" id="259542"/>
    <lineage>
        <taxon>Eukaryota</taxon>
        <taxon>Metazoa</taxon>
        <taxon>Spiralia</taxon>
        <taxon>Lophotrochozoa</taxon>
        <taxon>Mollusca</taxon>
        <taxon>Gastropoda</taxon>
        <taxon>Heterobranchia</taxon>
        <taxon>Euthyneura</taxon>
        <taxon>Panpulmonata</taxon>
        <taxon>Sacoglossa</taxon>
        <taxon>Placobranchoidea</taxon>
        <taxon>Plakobranchidae</taxon>
        <taxon>Plakobranchus</taxon>
    </lineage>
</organism>
<comment type="caution">
    <text evidence="2">The sequence shown here is derived from an EMBL/GenBank/DDBJ whole genome shotgun (WGS) entry which is preliminary data.</text>
</comment>
<dbReference type="EMBL" id="BLXT01003952">
    <property type="protein sequence ID" value="GFO08227.1"/>
    <property type="molecule type" value="Genomic_DNA"/>
</dbReference>
<feature type="compositionally biased region" description="Basic and acidic residues" evidence="1">
    <location>
        <begin position="1"/>
        <end position="19"/>
    </location>
</feature>
<gene>
    <name evidence="2" type="ORF">PoB_003473200</name>
</gene>
<reference evidence="2 3" key="1">
    <citation type="journal article" date="2021" name="Elife">
        <title>Chloroplast acquisition without the gene transfer in kleptoplastic sea slugs, Plakobranchus ocellatus.</title>
        <authorList>
            <person name="Maeda T."/>
            <person name="Takahashi S."/>
            <person name="Yoshida T."/>
            <person name="Shimamura S."/>
            <person name="Takaki Y."/>
            <person name="Nagai Y."/>
            <person name="Toyoda A."/>
            <person name="Suzuki Y."/>
            <person name="Arimoto A."/>
            <person name="Ishii H."/>
            <person name="Satoh N."/>
            <person name="Nishiyama T."/>
            <person name="Hasebe M."/>
            <person name="Maruyama T."/>
            <person name="Minagawa J."/>
            <person name="Obokata J."/>
            <person name="Shigenobu S."/>
        </authorList>
    </citation>
    <scope>NUCLEOTIDE SEQUENCE [LARGE SCALE GENOMIC DNA]</scope>
</reference>
<evidence type="ECO:0000256" key="1">
    <source>
        <dbReference type="SAM" id="MobiDB-lite"/>
    </source>
</evidence>
<proteinExistence type="predicted"/>